<accession>W8ZAS5</accession>
<name>W8ZAS5_BACTU</name>
<feature type="domain" description="Tn3 transposase DDE" evidence="1">
    <location>
        <begin position="2"/>
        <end position="188"/>
    </location>
</feature>
<gene>
    <name evidence="2" type="ORF">BTDB27_p000218</name>
</gene>
<organism evidence="2">
    <name type="scientific">Bacillus thuringiensis DB27</name>
    <dbReference type="NCBI Taxonomy" id="1431339"/>
    <lineage>
        <taxon>Bacteria</taxon>
        <taxon>Bacillati</taxon>
        <taxon>Bacillota</taxon>
        <taxon>Bacilli</taxon>
        <taxon>Bacillales</taxon>
        <taxon>Bacillaceae</taxon>
        <taxon>Bacillus</taxon>
        <taxon>Bacillus cereus group</taxon>
    </lineage>
</organism>
<dbReference type="Proteomes" id="UP000030682">
    <property type="component" value="Unassembled WGS sequence"/>
</dbReference>
<proteinExistence type="predicted"/>
<reference evidence="2" key="2">
    <citation type="submission" date="2014-01" db="EMBL/GenBank/DDBJ databases">
        <authorList>
            <person name="Aslett M."/>
        </authorList>
    </citation>
    <scope>NUCLEOTIDE SEQUENCE [LARGE SCALE GENOMIC DNA]</scope>
    <source>
        <strain evidence="2">DB27</strain>
    </source>
</reference>
<sequence>MIEEHYTDTAGYIDQVFGLTHLLGFRFAPRLRDLSSSKLYTIGSPKDFSNIESLIRGQVNMKLIYENYDDVLRIAHSIREEKVSGALIMGKIGSYTHQNKVTRALREMDRIEKTIFILDYLSDKTLRRKVQRGLNKAETMNSLAREIFLGKQGEFRERALQNQLQPASVLSILINAIIIWNTVNLSKIV</sequence>
<protein>
    <recommendedName>
        <fullName evidence="1">Tn3 transposase DDE domain-containing protein</fullName>
    </recommendedName>
</protein>
<dbReference type="InterPro" id="IPR002513">
    <property type="entry name" value="Tn3_Tnp_DDE_dom"/>
</dbReference>
<dbReference type="Pfam" id="PF01526">
    <property type="entry name" value="DDE_Tnp_Tn3"/>
    <property type="match status" value="1"/>
</dbReference>
<dbReference type="GO" id="GO:0006313">
    <property type="term" value="P:DNA transposition"/>
    <property type="evidence" value="ECO:0007669"/>
    <property type="project" value="InterPro"/>
</dbReference>
<evidence type="ECO:0000259" key="1">
    <source>
        <dbReference type="Pfam" id="PF01526"/>
    </source>
</evidence>
<reference evidence="2" key="1">
    <citation type="submission" date="2014-01" db="EMBL/GenBank/DDBJ databases">
        <title>Draft genome sequence of highly nematicidal Bacillus thuringiensis DB27.</title>
        <authorList>
            <person name="Iatsenko I."/>
            <person name="Pickard D."/>
            <person name="Corton C."/>
            <person name="Dougan G."/>
            <person name="Sommer R.J."/>
        </authorList>
    </citation>
    <scope>NUCLEOTIDE SEQUENCE [LARGE SCALE GENOMIC DNA]</scope>
    <source>
        <strain evidence="2">DB27</strain>
    </source>
</reference>
<dbReference type="AlphaFoldDB" id="W8ZAS5"/>
<dbReference type="GO" id="GO:0004803">
    <property type="term" value="F:transposase activity"/>
    <property type="evidence" value="ECO:0007669"/>
    <property type="project" value="InterPro"/>
</dbReference>
<evidence type="ECO:0000313" key="2">
    <source>
        <dbReference type="EMBL" id="CDN39555.1"/>
    </source>
</evidence>
<dbReference type="EMBL" id="HG810024">
    <property type="protein sequence ID" value="CDN39555.1"/>
    <property type="molecule type" value="Genomic_DNA"/>
</dbReference>
<dbReference type="HOGENOM" id="CLU_009098_3_0_9"/>